<dbReference type="EMBL" id="KJ676450">
    <property type="protein sequence ID" value="AIU41319.1"/>
    <property type="molecule type" value="Genomic_DNA"/>
</dbReference>
<dbReference type="RefSeq" id="YP_009186771.1">
    <property type="nucleotide sequence ID" value="NC_028636.1"/>
</dbReference>
<evidence type="ECO:0000313" key="3">
    <source>
        <dbReference type="Proteomes" id="UP000201917"/>
    </source>
</evidence>
<keyword evidence="1" id="KW-0812">Transmembrane</keyword>
<dbReference type="KEGG" id="vg:26382535"/>
<evidence type="ECO:0000313" key="2">
    <source>
        <dbReference type="EMBL" id="AIU41319.1"/>
    </source>
</evidence>
<dbReference type="Pfam" id="PF04798">
    <property type="entry name" value="Baculo_19"/>
    <property type="match status" value="1"/>
</dbReference>
<name>A0A097P943_9ABAC</name>
<keyword evidence="1" id="KW-1133">Transmembrane helix</keyword>
<protein>
    <submittedName>
        <fullName evidence="2">Pif-4</fullName>
    </submittedName>
</protein>
<proteinExistence type="predicted"/>
<sequence>MSSKIWSTLIIGIAAIVGLIIFLLLMLLLNPYRNEARKLVDDHSATLQFGAFIDIYDLSLPQSTERLFVIRPENVVLYNVDGVLYYYLESSSVFCPREFSIVRFNRNDIDAINNSGIYSTVCTNVNSLTVMEHFLTLKNNIPDDRLILTLDEIQYSILDIINLLIYTGYVDIK</sequence>
<keyword evidence="3" id="KW-1185">Reference proteome</keyword>
<dbReference type="Proteomes" id="UP000201917">
    <property type="component" value="Segment"/>
</dbReference>
<organism evidence="2 3">
    <name type="scientific">Sucra jujuba nucleopolyhedrovirus</name>
    <dbReference type="NCBI Taxonomy" id="1563660"/>
    <lineage>
        <taxon>Viruses</taxon>
        <taxon>Viruses incertae sedis</taxon>
        <taxon>Naldaviricetes</taxon>
        <taxon>Lefavirales</taxon>
        <taxon>Baculoviridae</taxon>
        <taxon>Alphabaculovirus</taxon>
        <taxon>Alphabaculovirus sujujubae</taxon>
    </lineage>
</organism>
<accession>A0A097P943</accession>
<dbReference type="InterPro" id="IPR006883">
    <property type="entry name" value="AcMNPV_PIF-4"/>
</dbReference>
<feature type="transmembrane region" description="Helical" evidence="1">
    <location>
        <begin position="6"/>
        <end position="29"/>
    </location>
</feature>
<dbReference type="OrthoDB" id="16714at10239"/>
<evidence type="ECO:0000256" key="1">
    <source>
        <dbReference type="SAM" id="Phobius"/>
    </source>
</evidence>
<reference evidence="2 3" key="1">
    <citation type="journal article" date="2014" name="PLoS ONE">
        <title>Genomic Sequencing and Analysis of Sucra jujuba Nucleopolyhedrovirus.</title>
        <authorList>
            <person name="Liu X."/>
            <person name="Yin F."/>
            <person name="Zhu Z."/>
            <person name="Hou D."/>
            <person name="Wang J."/>
            <person name="Zhang L."/>
            <person name="Wang M."/>
            <person name="Wang H."/>
            <person name="Hu Z."/>
            <person name="Deng F."/>
        </authorList>
    </citation>
    <scope>NUCLEOTIDE SEQUENCE [LARGE SCALE GENOMIC DNA]</scope>
    <source>
        <strain evidence="2">473</strain>
    </source>
</reference>
<keyword evidence="1" id="KW-0472">Membrane</keyword>
<dbReference type="GeneID" id="26382535"/>